<sequence>MWSFLTSNPQIEETMQKQRHDKFKEVIKNAKPTIRVSRPQSHRVMNNSKKKQIKEDREMQIFKENQILLKKMINIDSKPSGIKGFRTSSAKLTGRSHSRTQQQFKIFQENQRILRRLQCTNSHYSITQLEEENRYREYLKMNIRKKHKRNFSKTEKPPAANDLIAQILRRRKERLERTQEIV</sequence>
<evidence type="ECO:0000256" key="1">
    <source>
        <dbReference type="ARBA" id="ARBA00008315"/>
    </source>
</evidence>
<comment type="similarity">
    <text evidence="1">Belongs to the CFAP97 family.</text>
</comment>
<comment type="caution">
    <text evidence="2">The sequence shown here is derived from an EMBL/GenBank/DDBJ whole genome shotgun (WGS) entry which is preliminary data.</text>
</comment>
<organism evidence="2 3">
    <name type="scientific">Stentor coeruleus</name>
    <dbReference type="NCBI Taxonomy" id="5963"/>
    <lineage>
        <taxon>Eukaryota</taxon>
        <taxon>Sar</taxon>
        <taxon>Alveolata</taxon>
        <taxon>Ciliophora</taxon>
        <taxon>Postciliodesmatophora</taxon>
        <taxon>Heterotrichea</taxon>
        <taxon>Heterotrichida</taxon>
        <taxon>Stentoridae</taxon>
        <taxon>Stentor</taxon>
    </lineage>
</organism>
<dbReference type="AlphaFoldDB" id="A0A1R2BXD9"/>
<dbReference type="EMBL" id="MPUH01000379">
    <property type="protein sequence ID" value="OMJ81482.1"/>
    <property type="molecule type" value="Genomic_DNA"/>
</dbReference>
<dbReference type="InterPro" id="IPR038791">
    <property type="entry name" value="Cfap97/Hemingway"/>
</dbReference>
<dbReference type="Pfam" id="PF13879">
    <property type="entry name" value="Hmw_CFAP97"/>
    <property type="match status" value="1"/>
</dbReference>
<proteinExistence type="inferred from homology"/>
<evidence type="ECO:0000313" key="2">
    <source>
        <dbReference type="EMBL" id="OMJ81482.1"/>
    </source>
</evidence>
<protein>
    <submittedName>
        <fullName evidence="2">Uncharacterized protein</fullName>
    </submittedName>
</protein>
<keyword evidence="3" id="KW-1185">Reference proteome</keyword>
<name>A0A1R2BXD9_9CILI</name>
<evidence type="ECO:0000313" key="3">
    <source>
        <dbReference type="Proteomes" id="UP000187209"/>
    </source>
</evidence>
<dbReference type="PANTHER" id="PTHR23035:SF2">
    <property type="entry name" value="KIAA1430 HOMOLOGUE"/>
    <property type="match status" value="1"/>
</dbReference>
<dbReference type="InterPro" id="IPR029488">
    <property type="entry name" value="Hmw/CFAP97"/>
</dbReference>
<dbReference type="Proteomes" id="UP000187209">
    <property type="component" value="Unassembled WGS sequence"/>
</dbReference>
<reference evidence="2 3" key="1">
    <citation type="submission" date="2016-11" db="EMBL/GenBank/DDBJ databases">
        <title>The macronuclear genome of Stentor coeruleus: a giant cell with tiny introns.</title>
        <authorList>
            <person name="Slabodnick M."/>
            <person name="Ruby J.G."/>
            <person name="Reiff S.B."/>
            <person name="Swart E.C."/>
            <person name="Gosai S."/>
            <person name="Prabakaran S."/>
            <person name="Witkowska E."/>
            <person name="Larue G.E."/>
            <person name="Fisher S."/>
            <person name="Freeman R.M."/>
            <person name="Gunawardena J."/>
            <person name="Chu W."/>
            <person name="Stover N.A."/>
            <person name="Gregory B.D."/>
            <person name="Nowacki M."/>
            <person name="Derisi J."/>
            <person name="Roy S.W."/>
            <person name="Marshall W.F."/>
            <person name="Sood P."/>
        </authorList>
    </citation>
    <scope>NUCLEOTIDE SEQUENCE [LARGE SCALE GENOMIC DNA]</scope>
    <source>
        <strain evidence="2">WM001</strain>
    </source>
</reference>
<accession>A0A1R2BXD9</accession>
<gene>
    <name evidence="2" type="ORF">SteCoe_18050</name>
</gene>
<dbReference type="PANTHER" id="PTHR23035">
    <property type="entry name" value="CILIA- AND FLAGELLA-ASSOCIATED PROTEIN 97-RELATED"/>
    <property type="match status" value="1"/>
</dbReference>
<dbReference type="OrthoDB" id="2163395at2759"/>